<evidence type="ECO:0000256" key="1">
    <source>
        <dbReference type="SAM" id="SignalP"/>
    </source>
</evidence>
<evidence type="ECO:0000313" key="2">
    <source>
        <dbReference type="EMBL" id="MDO7874805.1"/>
    </source>
</evidence>
<proteinExistence type="predicted"/>
<dbReference type="RefSeq" id="WP_305006121.1">
    <property type="nucleotide sequence ID" value="NZ_JAUQSY010000005.1"/>
</dbReference>
<evidence type="ECO:0008006" key="4">
    <source>
        <dbReference type="Google" id="ProtNLM"/>
    </source>
</evidence>
<comment type="caution">
    <text evidence="2">The sequence shown here is derived from an EMBL/GenBank/DDBJ whole genome shotgun (WGS) entry which is preliminary data.</text>
</comment>
<feature type="signal peptide" evidence="1">
    <location>
        <begin position="1"/>
        <end position="22"/>
    </location>
</feature>
<keyword evidence="3" id="KW-1185">Reference proteome</keyword>
<protein>
    <recommendedName>
        <fullName evidence="4">Outer membrane protein beta-barrel domain-containing protein</fullName>
    </recommendedName>
</protein>
<evidence type="ECO:0000313" key="3">
    <source>
        <dbReference type="Proteomes" id="UP001176429"/>
    </source>
</evidence>
<gene>
    <name evidence="2" type="ORF">Q5H93_08695</name>
</gene>
<dbReference type="EMBL" id="JAUQSY010000005">
    <property type="protein sequence ID" value="MDO7874805.1"/>
    <property type="molecule type" value="Genomic_DNA"/>
</dbReference>
<feature type="chain" id="PRO_5045449056" description="Outer membrane protein beta-barrel domain-containing protein" evidence="1">
    <location>
        <begin position="23"/>
        <end position="208"/>
    </location>
</feature>
<sequence length="208" mass="22119">MILRRLLLSGALLGLGTIAAQAQEAPSPDYTSAAGVSRKVISYPRTSLGLTAGWGAPYGWGLDFSQLLLPNLDVTAGAGLGVGWKIGVGTRFYFAPQRRVSPFVGANVARTSGLTHFNLTVNEGTYQEEQVRINIRPTATVHLRGGVRCQFRRVGLIGALGYGVVLGADPVTYVYGYEPQYQITRDVVNAIAPGSFELSAGVTFGLSK</sequence>
<name>A0ABT9B980_9BACT</name>
<organism evidence="2 3">
    <name type="scientific">Hymenobacter aranciens</name>
    <dbReference type="NCBI Taxonomy" id="3063996"/>
    <lineage>
        <taxon>Bacteria</taxon>
        <taxon>Pseudomonadati</taxon>
        <taxon>Bacteroidota</taxon>
        <taxon>Cytophagia</taxon>
        <taxon>Cytophagales</taxon>
        <taxon>Hymenobacteraceae</taxon>
        <taxon>Hymenobacter</taxon>
    </lineage>
</organism>
<accession>A0ABT9B980</accession>
<dbReference type="Proteomes" id="UP001176429">
    <property type="component" value="Unassembled WGS sequence"/>
</dbReference>
<reference evidence="2" key="1">
    <citation type="submission" date="2023-07" db="EMBL/GenBank/DDBJ databases">
        <authorList>
            <person name="Kim M.K."/>
        </authorList>
    </citation>
    <scope>NUCLEOTIDE SEQUENCE</scope>
    <source>
        <strain evidence="2">ASUV-10-1</strain>
    </source>
</reference>
<keyword evidence="1" id="KW-0732">Signal</keyword>